<feature type="compositionally biased region" description="Basic residues" evidence="1">
    <location>
        <begin position="40"/>
        <end position="59"/>
    </location>
</feature>
<feature type="compositionally biased region" description="Basic residues" evidence="1">
    <location>
        <begin position="325"/>
        <end position="340"/>
    </location>
</feature>
<gene>
    <name evidence="2" type="ORF">AVDCRST_MAG89-2195</name>
</gene>
<feature type="non-terminal residue" evidence="2">
    <location>
        <position position="388"/>
    </location>
</feature>
<keyword evidence="2" id="KW-0436">Ligase</keyword>
<feature type="non-terminal residue" evidence="2">
    <location>
        <position position="1"/>
    </location>
</feature>
<feature type="region of interest" description="Disordered" evidence="1">
    <location>
        <begin position="1"/>
        <end position="388"/>
    </location>
</feature>
<dbReference type="GO" id="GO:0034028">
    <property type="term" value="F:5-(carboxyamino)imidazole ribonucleotide synthase activity"/>
    <property type="evidence" value="ECO:0007669"/>
    <property type="project" value="UniProtKB-EC"/>
</dbReference>
<feature type="compositionally biased region" description="Low complexity" evidence="1">
    <location>
        <begin position="304"/>
        <end position="315"/>
    </location>
</feature>
<feature type="compositionally biased region" description="Low complexity" evidence="1">
    <location>
        <begin position="104"/>
        <end position="126"/>
    </location>
</feature>
<feature type="compositionally biased region" description="Basic and acidic residues" evidence="1">
    <location>
        <begin position="258"/>
        <end position="276"/>
    </location>
</feature>
<protein>
    <submittedName>
        <fullName evidence="2">N5-carboxyaminoimidazole ribonucleotide synthase</fullName>
        <ecNumber evidence="2">6.3.4.18</ecNumber>
    </submittedName>
</protein>
<evidence type="ECO:0000256" key="1">
    <source>
        <dbReference type="SAM" id="MobiDB-lite"/>
    </source>
</evidence>
<proteinExistence type="predicted"/>
<sequence length="388" mass="41153">DGGHDGPVPSRRHAGDGGRGPARPDVRARGAADGVSGRRPGPRRGHARRPVLRPPRPRPLRGPGRLPGAGPPFRHGDAGVGKRRRRHAAGDGSHRARPPRAGRPRSGAAPRQGKGRGAPPGRADGGLPRRRHTRGAGRGTPRDRRAGHPEDGADGIRRQGPGGDPRRRRRGGGVESGFSDGKRVHPGSDGQLPDGGIRHLCAFRHGRNGVLSGGGERAPWWHPSPYPLPRPRLGRDRRGSHGCSHRTGRGARRGRPARGGDVRGRRRAHPDERDRPAPPQLRPPHDRGVRSVAVRAAASRRLRAAAGVPRPAAPRGHGEPDGRGRGHRAGPRGRRRRAARPRNVASPVRQGCGAPRPQDGPPDVPGRRCGRGGRAGAAGLGSRHPPRL</sequence>
<dbReference type="AlphaFoldDB" id="A0A6J4LGB7"/>
<evidence type="ECO:0000313" key="2">
    <source>
        <dbReference type="EMBL" id="CAA9332431.1"/>
    </source>
</evidence>
<organism evidence="2">
    <name type="scientific">uncultured Gemmatimonadota bacterium</name>
    <dbReference type="NCBI Taxonomy" id="203437"/>
    <lineage>
        <taxon>Bacteria</taxon>
        <taxon>Pseudomonadati</taxon>
        <taxon>Gemmatimonadota</taxon>
        <taxon>environmental samples</taxon>
    </lineage>
</organism>
<reference evidence="2" key="1">
    <citation type="submission" date="2020-02" db="EMBL/GenBank/DDBJ databases">
        <authorList>
            <person name="Meier V. D."/>
        </authorList>
    </citation>
    <scope>NUCLEOTIDE SEQUENCE</scope>
    <source>
        <strain evidence="2">AVDCRST_MAG89</strain>
    </source>
</reference>
<name>A0A6J4LGB7_9BACT</name>
<feature type="compositionally biased region" description="Basic residues" evidence="1">
    <location>
        <begin position="240"/>
        <end position="256"/>
    </location>
</feature>
<feature type="compositionally biased region" description="Low complexity" evidence="1">
    <location>
        <begin position="61"/>
        <end position="72"/>
    </location>
</feature>
<feature type="compositionally biased region" description="Basic and acidic residues" evidence="1">
    <location>
        <begin position="140"/>
        <end position="157"/>
    </location>
</feature>
<dbReference type="EC" id="6.3.4.18" evidence="2"/>
<accession>A0A6J4LGB7</accession>
<dbReference type="EMBL" id="CADCTV010000465">
    <property type="protein sequence ID" value="CAA9332431.1"/>
    <property type="molecule type" value="Genomic_DNA"/>
</dbReference>